<dbReference type="eggNOG" id="COG0454">
    <property type="taxonomic scope" value="Bacteria"/>
</dbReference>
<evidence type="ECO:0000256" key="1">
    <source>
        <dbReference type="ARBA" id="ARBA00022649"/>
    </source>
</evidence>
<dbReference type="AlphaFoldDB" id="A0A0D8FTU2"/>
<dbReference type="PANTHER" id="PTHR36449:SF1">
    <property type="entry name" value="ACETYLTRANSFERASE"/>
    <property type="match status" value="1"/>
</dbReference>
<evidence type="ECO:0000256" key="3">
    <source>
        <dbReference type="ARBA" id="ARBA00023315"/>
    </source>
</evidence>
<sequence length="172" mass="19321">MSTRYKPPELLSPSHDLSQFHCRSTEQTDWLRRHALQSTSSGTTRVFVVTQQSGNSVVAYYAWCMAQIRFDAAPTRVQKGAGHYPQPIALLARLGVDIRHEKQGLGAALLQDVVLRLLDLSGKIGCRGLLVHAESDEARGFHLHLIPEFEQSPTDDLHLVLLMKDIRRTLQN</sequence>
<keyword evidence="2" id="KW-0808">Transferase</keyword>
<evidence type="ECO:0000313" key="5">
    <source>
        <dbReference type="Proteomes" id="UP000032336"/>
    </source>
</evidence>
<keyword evidence="5" id="KW-1185">Reference proteome</keyword>
<proteinExistence type="predicted"/>
<dbReference type="OrthoDB" id="9799147at2"/>
<dbReference type="GO" id="GO:0016746">
    <property type="term" value="F:acyltransferase activity"/>
    <property type="evidence" value="ECO:0007669"/>
    <property type="project" value="UniProtKB-KW"/>
</dbReference>
<evidence type="ECO:0000256" key="2">
    <source>
        <dbReference type="ARBA" id="ARBA00022679"/>
    </source>
</evidence>
<dbReference type="PANTHER" id="PTHR36449">
    <property type="entry name" value="ACETYLTRANSFERASE-RELATED"/>
    <property type="match status" value="1"/>
</dbReference>
<dbReference type="EMBL" id="JXUW01000015">
    <property type="protein sequence ID" value="KJE76541.1"/>
    <property type="molecule type" value="Genomic_DNA"/>
</dbReference>
<evidence type="ECO:0000313" key="4">
    <source>
        <dbReference type="EMBL" id="KJE76541.1"/>
    </source>
</evidence>
<keyword evidence="3" id="KW-0012">Acyltransferase</keyword>
<keyword evidence="1" id="KW-1277">Toxin-antitoxin system</keyword>
<dbReference type="STRING" id="1121877.FEAC_17680"/>
<organism evidence="4 5">
    <name type="scientific">Ferrimicrobium acidiphilum DSM 19497</name>
    <dbReference type="NCBI Taxonomy" id="1121877"/>
    <lineage>
        <taxon>Bacteria</taxon>
        <taxon>Bacillati</taxon>
        <taxon>Actinomycetota</taxon>
        <taxon>Acidimicrobiia</taxon>
        <taxon>Acidimicrobiales</taxon>
        <taxon>Acidimicrobiaceae</taxon>
        <taxon>Ferrimicrobium</taxon>
    </lineage>
</organism>
<dbReference type="Gene3D" id="3.40.630.30">
    <property type="match status" value="1"/>
</dbReference>
<protein>
    <recommendedName>
        <fullName evidence="6">N-acetyltransferase domain-containing protein</fullName>
    </recommendedName>
</protein>
<evidence type="ECO:0008006" key="6">
    <source>
        <dbReference type="Google" id="ProtNLM"/>
    </source>
</evidence>
<gene>
    <name evidence="4" type="ORF">FEAC_17680</name>
</gene>
<dbReference type="Proteomes" id="UP000032336">
    <property type="component" value="Unassembled WGS sequence"/>
</dbReference>
<comment type="caution">
    <text evidence="4">The sequence shown here is derived from an EMBL/GenBank/DDBJ whole genome shotgun (WGS) entry which is preliminary data.</text>
</comment>
<name>A0A0D8FTU2_9ACTN</name>
<reference evidence="4 5" key="1">
    <citation type="submission" date="2015-01" db="EMBL/GenBank/DDBJ databases">
        <title>Draft genome of the acidophilic iron oxidizer Ferrimicrobium acidiphilum strain T23.</title>
        <authorList>
            <person name="Poehlein A."/>
            <person name="Eisen S."/>
            <person name="Schloemann M."/>
            <person name="Johnson B.D."/>
            <person name="Daniel R."/>
            <person name="Muehling M."/>
        </authorList>
    </citation>
    <scope>NUCLEOTIDE SEQUENCE [LARGE SCALE GENOMIC DNA]</scope>
    <source>
        <strain evidence="4 5">T23</strain>
    </source>
</reference>
<dbReference type="InterPro" id="IPR016181">
    <property type="entry name" value="Acyl_CoA_acyltransferase"/>
</dbReference>
<dbReference type="SUPFAM" id="SSF55729">
    <property type="entry name" value="Acyl-CoA N-acyltransferases (Nat)"/>
    <property type="match status" value="1"/>
</dbReference>
<accession>A0A0D8FTU2</accession>